<sequence length="41" mass="4355">MNPNTGCLLPLLWLAPTSTCGRGHGYCPQKMPPPSGPPRHA</sequence>
<proteinExistence type="predicted"/>
<feature type="chain" id="PRO_5002432206" evidence="1">
    <location>
        <begin position="22"/>
        <end position="41"/>
    </location>
</feature>
<accession>A0A0E9S2Z7</accession>
<reference evidence="2" key="1">
    <citation type="submission" date="2014-11" db="EMBL/GenBank/DDBJ databases">
        <authorList>
            <person name="Amaro Gonzalez C."/>
        </authorList>
    </citation>
    <scope>NUCLEOTIDE SEQUENCE</scope>
</reference>
<evidence type="ECO:0000256" key="1">
    <source>
        <dbReference type="SAM" id="SignalP"/>
    </source>
</evidence>
<name>A0A0E9S2Z7_ANGAN</name>
<evidence type="ECO:0000313" key="2">
    <source>
        <dbReference type="EMBL" id="JAH35045.1"/>
    </source>
</evidence>
<dbReference type="AlphaFoldDB" id="A0A0E9S2Z7"/>
<feature type="signal peptide" evidence="1">
    <location>
        <begin position="1"/>
        <end position="21"/>
    </location>
</feature>
<organism evidence="2">
    <name type="scientific">Anguilla anguilla</name>
    <name type="common">European freshwater eel</name>
    <name type="synonym">Muraena anguilla</name>
    <dbReference type="NCBI Taxonomy" id="7936"/>
    <lineage>
        <taxon>Eukaryota</taxon>
        <taxon>Metazoa</taxon>
        <taxon>Chordata</taxon>
        <taxon>Craniata</taxon>
        <taxon>Vertebrata</taxon>
        <taxon>Euteleostomi</taxon>
        <taxon>Actinopterygii</taxon>
        <taxon>Neopterygii</taxon>
        <taxon>Teleostei</taxon>
        <taxon>Anguilliformes</taxon>
        <taxon>Anguillidae</taxon>
        <taxon>Anguilla</taxon>
    </lineage>
</organism>
<dbReference type="EMBL" id="GBXM01073532">
    <property type="protein sequence ID" value="JAH35045.1"/>
    <property type="molecule type" value="Transcribed_RNA"/>
</dbReference>
<protein>
    <submittedName>
        <fullName evidence="2">Uncharacterized protein</fullName>
    </submittedName>
</protein>
<keyword evidence="1" id="KW-0732">Signal</keyword>
<reference evidence="2" key="2">
    <citation type="journal article" date="2015" name="Fish Shellfish Immunol.">
        <title>Early steps in the European eel (Anguilla anguilla)-Vibrio vulnificus interaction in the gills: Role of the RtxA13 toxin.</title>
        <authorList>
            <person name="Callol A."/>
            <person name="Pajuelo D."/>
            <person name="Ebbesson L."/>
            <person name="Teles M."/>
            <person name="MacKenzie S."/>
            <person name="Amaro C."/>
        </authorList>
    </citation>
    <scope>NUCLEOTIDE SEQUENCE</scope>
</reference>